<keyword evidence="1" id="KW-0808">Transferase</keyword>
<dbReference type="EMBL" id="BAAATZ010000003">
    <property type="protein sequence ID" value="GAA2720169.1"/>
    <property type="molecule type" value="Genomic_DNA"/>
</dbReference>
<dbReference type="Proteomes" id="UP001501842">
    <property type="component" value="Unassembled WGS sequence"/>
</dbReference>
<sequence>MTNELSAAREVIVMSVNDAAVASCDDVVRAYTEIAPLALRYWGPELHYGFWEDAHDTSPIEVAVARLTAIVIERLRVGAGGHVLDLGCGYGRPAVEVARTTGARVTAVDVDPGAVAAAAEHAHRAGLADLVRVARCDGDDLPFPENSFDAVLSFESTPHFEIGELYPRIRRMLRPGGRLVVETPVFRETVTPELQKRVADFFDLLRIRSFETTETHHETARRSGLEIVETVDITRHVDGSFTRLAQRLRRHEDELAADYGAAEAGRLIDLFADWGRVAEIGAMIMVARRAPEDAGEGRGEAEEARNRA</sequence>
<dbReference type="InterPro" id="IPR050447">
    <property type="entry name" value="Erg6_SMT_methyltransf"/>
</dbReference>
<evidence type="ECO:0000259" key="2">
    <source>
        <dbReference type="Pfam" id="PF08241"/>
    </source>
</evidence>
<reference evidence="3 4" key="1">
    <citation type="journal article" date="2019" name="Int. J. Syst. Evol. Microbiol.">
        <title>The Global Catalogue of Microorganisms (GCM) 10K type strain sequencing project: providing services to taxonomists for standard genome sequencing and annotation.</title>
        <authorList>
            <consortium name="The Broad Institute Genomics Platform"/>
            <consortium name="The Broad Institute Genome Sequencing Center for Infectious Disease"/>
            <person name="Wu L."/>
            <person name="Ma J."/>
        </authorList>
    </citation>
    <scope>NUCLEOTIDE SEQUENCE [LARGE SCALE GENOMIC DNA]</scope>
    <source>
        <strain evidence="3 4">JCM 8201</strain>
    </source>
</reference>
<feature type="domain" description="Methyltransferase type 11" evidence="2">
    <location>
        <begin position="84"/>
        <end position="181"/>
    </location>
</feature>
<dbReference type="GO" id="GO:0032259">
    <property type="term" value="P:methylation"/>
    <property type="evidence" value="ECO:0007669"/>
    <property type="project" value="UniProtKB-KW"/>
</dbReference>
<name>A0ABN3TW80_9ACTN</name>
<dbReference type="PANTHER" id="PTHR44068:SF11">
    <property type="entry name" value="GERANYL DIPHOSPHATE 2-C-METHYLTRANSFERASE"/>
    <property type="match status" value="1"/>
</dbReference>
<evidence type="ECO:0000313" key="3">
    <source>
        <dbReference type="EMBL" id="GAA2720169.1"/>
    </source>
</evidence>
<evidence type="ECO:0000256" key="1">
    <source>
        <dbReference type="ARBA" id="ARBA00022679"/>
    </source>
</evidence>
<proteinExistence type="predicted"/>
<dbReference type="InterPro" id="IPR029063">
    <property type="entry name" value="SAM-dependent_MTases_sf"/>
</dbReference>
<dbReference type="CDD" id="cd02440">
    <property type="entry name" value="AdoMet_MTases"/>
    <property type="match status" value="1"/>
</dbReference>
<keyword evidence="3" id="KW-0489">Methyltransferase</keyword>
<accession>A0ABN3TW80</accession>
<organism evidence="3 4">
    <name type="scientific">Actinocorallia aurantiaca</name>
    <dbReference type="NCBI Taxonomy" id="46204"/>
    <lineage>
        <taxon>Bacteria</taxon>
        <taxon>Bacillati</taxon>
        <taxon>Actinomycetota</taxon>
        <taxon>Actinomycetes</taxon>
        <taxon>Streptosporangiales</taxon>
        <taxon>Thermomonosporaceae</taxon>
        <taxon>Actinocorallia</taxon>
    </lineage>
</organism>
<protein>
    <submittedName>
        <fullName evidence="3">27-O-demethylrifamycin SV methyltransferase</fullName>
    </submittedName>
</protein>
<evidence type="ECO:0000313" key="4">
    <source>
        <dbReference type="Proteomes" id="UP001501842"/>
    </source>
</evidence>
<dbReference type="InterPro" id="IPR013216">
    <property type="entry name" value="Methyltransf_11"/>
</dbReference>
<comment type="caution">
    <text evidence="3">The sequence shown here is derived from an EMBL/GenBank/DDBJ whole genome shotgun (WGS) entry which is preliminary data.</text>
</comment>
<dbReference type="GO" id="GO:0008168">
    <property type="term" value="F:methyltransferase activity"/>
    <property type="evidence" value="ECO:0007669"/>
    <property type="project" value="UniProtKB-KW"/>
</dbReference>
<keyword evidence="4" id="KW-1185">Reference proteome</keyword>
<gene>
    <name evidence="3" type="ORF">GCM10010439_07480</name>
</gene>
<dbReference type="Gene3D" id="3.40.50.150">
    <property type="entry name" value="Vaccinia Virus protein VP39"/>
    <property type="match status" value="1"/>
</dbReference>
<dbReference type="SUPFAM" id="SSF53335">
    <property type="entry name" value="S-adenosyl-L-methionine-dependent methyltransferases"/>
    <property type="match status" value="1"/>
</dbReference>
<dbReference type="Pfam" id="PF08241">
    <property type="entry name" value="Methyltransf_11"/>
    <property type="match status" value="1"/>
</dbReference>
<dbReference type="PANTHER" id="PTHR44068">
    <property type="entry name" value="ZGC:194242"/>
    <property type="match status" value="1"/>
</dbReference>